<dbReference type="PROSITE" id="PS01213">
    <property type="entry name" value="GLOBIN_FAM_2"/>
    <property type="match status" value="1"/>
</dbReference>
<evidence type="ECO:0000256" key="3">
    <source>
        <dbReference type="ARBA" id="ARBA00022617"/>
    </source>
</evidence>
<dbReference type="InterPro" id="IPR044203">
    <property type="entry name" value="GlbO/GLB3-like"/>
</dbReference>
<evidence type="ECO:0000256" key="4">
    <source>
        <dbReference type="ARBA" id="ARBA00022723"/>
    </source>
</evidence>
<protein>
    <submittedName>
        <fullName evidence="7">Group II truncated hemoglobin</fullName>
    </submittedName>
</protein>
<dbReference type="InterPro" id="IPR001486">
    <property type="entry name" value="Hemoglobin_trunc"/>
</dbReference>
<keyword evidence="3" id="KW-0349">Heme</keyword>
<dbReference type="InterPro" id="IPR009050">
    <property type="entry name" value="Globin-like_sf"/>
</dbReference>
<organism evidence="7 8">
    <name type="scientific">Litoribacillus peritrichatus</name>
    <dbReference type="NCBI Taxonomy" id="718191"/>
    <lineage>
        <taxon>Bacteria</taxon>
        <taxon>Pseudomonadati</taxon>
        <taxon>Pseudomonadota</taxon>
        <taxon>Gammaproteobacteria</taxon>
        <taxon>Oceanospirillales</taxon>
        <taxon>Oceanospirillaceae</taxon>
        <taxon>Litoribacillus</taxon>
    </lineage>
</organism>
<evidence type="ECO:0000313" key="7">
    <source>
        <dbReference type="EMBL" id="GAA3933538.1"/>
    </source>
</evidence>
<comment type="cofactor">
    <cofactor evidence="1">
        <name>heme</name>
        <dbReference type="ChEBI" id="CHEBI:30413"/>
    </cofactor>
</comment>
<evidence type="ECO:0000256" key="5">
    <source>
        <dbReference type="ARBA" id="ARBA00023004"/>
    </source>
</evidence>
<gene>
    <name evidence="7" type="ORF">GCM10022277_32670</name>
</gene>
<evidence type="ECO:0000256" key="1">
    <source>
        <dbReference type="ARBA" id="ARBA00001971"/>
    </source>
</evidence>
<dbReference type="Pfam" id="PF01152">
    <property type="entry name" value="Bac_globin"/>
    <property type="match status" value="1"/>
</dbReference>
<reference evidence="8" key="1">
    <citation type="journal article" date="2019" name="Int. J. Syst. Evol. Microbiol.">
        <title>The Global Catalogue of Microorganisms (GCM) 10K type strain sequencing project: providing services to taxonomists for standard genome sequencing and annotation.</title>
        <authorList>
            <consortium name="The Broad Institute Genomics Platform"/>
            <consortium name="The Broad Institute Genome Sequencing Center for Infectious Disease"/>
            <person name="Wu L."/>
            <person name="Ma J."/>
        </authorList>
    </citation>
    <scope>NUCLEOTIDE SEQUENCE [LARGE SCALE GENOMIC DNA]</scope>
    <source>
        <strain evidence="8">JCM 17551</strain>
    </source>
</reference>
<evidence type="ECO:0000256" key="2">
    <source>
        <dbReference type="ARBA" id="ARBA00022448"/>
    </source>
</evidence>
<keyword evidence="5" id="KW-0408">Iron</keyword>
<dbReference type="InterPro" id="IPR012292">
    <property type="entry name" value="Globin/Proto"/>
</dbReference>
<proteinExistence type="inferred from homology"/>
<dbReference type="EMBL" id="BAABBN010000012">
    <property type="protein sequence ID" value="GAA3933538.1"/>
    <property type="molecule type" value="Genomic_DNA"/>
</dbReference>
<name>A0ABP7N075_9GAMM</name>
<accession>A0ABP7N075</accession>
<dbReference type="PANTHER" id="PTHR47366:SF1">
    <property type="entry name" value="TWO-ON-TWO HEMOGLOBIN-3"/>
    <property type="match status" value="1"/>
</dbReference>
<keyword evidence="2" id="KW-0813">Transport</keyword>
<comment type="caution">
    <text evidence="7">The sequence shown here is derived from an EMBL/GenBank/DDBJ whole genome shotgun (WGS) entry which is preliminary data.</text>
</comment>
<evidence type="ECO:0000313" key="8">
    <source>
        <dbReference type="Proteomes" id="UP001501565"/>
    </source>
</evidence>
<evidence type="ECO:0000256" key="6">
    <source>
        <dbReference type="ARBA" id="ARBA00034496"/>
    </source>
</evidence>
<dbReference type="InterPro" id="IPR019795">
    <property type="entry name" value="Globin_bac-like_CS"/>
</dbReference>
<keyword evidence="4" id="KW-0479">Metal-binding</keyword>
<dbReference type="Proteomes" id="UP001501565">
    <property type="component" value="Unassembled WGS sequence"/>
</dbReference>
<dbReference type="Gene3D" id="1.10.490.10">
    <property type="entry name" value="Globins"/>
    <property type="match status" value="1"/>
</dbReference>
<dbReference type="RefSeq" id="WP_344799659.1">
    <property type="nucleotide sequence ID" value="NZ_BAABBN010000012.1"/>
</dbReference>
<sequence length="134" mass="15346">MTEKLPYGTADASFQAAGEYEGIKQLVDDFYTVMSSIPEAKTIRDMHPDNLEESRDKLTRFLCGWLGGPKLYSEKYGAIRIPVAHRHLDIGPAERDAWLACMQIAVDKQSYHADFKDYLMKQLYVPAERSRNKD</sequence>
<comment type="similarity">
    <text evidence="6">Belongs to the truncated hemoglobin family. Group II subfamily.</text>
</comment>
<dbReference type="PANTHER" id="PTHR47366">
    <property type="entry name" value="TWO-ON-TWO HEMOGLOBIN-3"/>
    <property type="match status" value="1"/>
</dbReference>
<dbReference type="CDD" id="cd14773">
    <property type="entry name" value="TrHb2_PhHbO-like_O"/>
    <property type="match status" value="1"/>
</dbReference>
<dbReference type="SUPFAM" id="SSF46458">
    <property type="entry name" value="Globin-like"/>
    <property type="match status" value="1"/>
</dbReference>
<keyword evidence="8" id="KW-1185">Reference proteome</keyword>